<dbReference type="PANTHER" id="PTHR12411">
    <property type="entry name" value="CYSTEINE PROTEASE FAMILY C1-RELATED"/>
    <property type="match status" value="1"/>
</dbReference>
<evidence type="ECO:0000259" key="5">
    <source>
        <dbReference type="SMART" id="SM00848"/>
    </source>
</evidence>
<reference evidence="7 8" key="1">
    <citation type="submission" date="2023-09" db="UniProtKB">
        <authorList>
            <consortium name="RefSeq"/>
        </authorList>
    </citation>
    <scope>IDENTIFICATION</scope>
</reference>
<dbReference type="Pfam" id="PF08246">
    <property type="entry name" value="Inhibitor_I29"/>
    <property type="match status" value="1"/>
</dbReference>
<dbReference type="InterPro" id="IPR039417">
    <property type="entry name" value="Peptidase_C1A_papain-like"/>
</dbReference>
<dbReference type="InterPro" id="IPR038765">
    <property type="entry name" value="Papain-like_cys_pep_sf"/>
</dbReference>
<dbReference type="GO" id="GO:0008234">
    <property type="term" value="F:cysteine-type peptidase activity"/>
    <property type="evidence" value="ECO:0007669"/>
    <property type="project" value="InterPro"/>
</dbReference>
<dbReference type="PROSITE" id="PS00640">
    <property type="entry name" value="THIOL_PROTEASE_ASN"/>
    <property type="match status" value="1"/>
</dbReference>
<accession>A0A1S3DDS0</accession>
<dbReference type="AlphaFoldDB" id="A0A1S3DDS0"/>
<dbReference type="Pfam" id="PF00112">
    <property type="entry name" value="Peptidase_C1"/>
    <property type="match status" value="1"/>
</dbReference>
<name>A0A1S3DDS0_DIACI</name>
<organism evidence="7">
    <name type="scientific">Diaphorina citri</name>
    <name type="common">Asian citrus psyllid</name>
    <dbReference type="NCBI Taxonomy" id="121845"/>
    <lineage>
        <taxon>Eukaryota</taxon>
        <taxon>Metazoa</taxon>
        <taxon>Ecdysozoa</taxon>
        <taxon>Arthropoda</taxon>
        <taxon>Hexapoda</taxon>
        <taxon>Insecta</taxon>
        <taxon>Pterygota</taxon>
        <taxon>Neoptera</taxon>
        <taxon>Paraneoptera</taxon>
        <taxon>Hemiptera</taxon>
        <taxon>Sternorrhyncha</taxon>
        <taxon>Psylloidea</taxon>
        <taxon>Psyllidae</taxon>
        <taxon>Diaphorininae</taxon>
        <taxon>Diaphorina</taxon>
    </lineage>
</organism>
<evidence type="ECO:0000313" key="9">
    <source>
        <dbReference type="RefSeq" id="XP_026684819.1"/>
    </source>
</evidence>
<dbReference type="SUPFAM" id="SSF54001">
    <property type="entry name" value="Cysteine proteinases"/>
    <property type="match status" value="1"/>
</dbReference>
<evidence type="ECO:0000256" key="3">
    <source>
        <dbReference type="SAM" id="SignalP"/>
    </source>
</evidence>
<dbReference type="KEGG" id="dci:103516808"/>
<feature type="domain" description="Peptidase C1A papain C-terminal" evidence="4">
    <location>
        <begin position="126"/>
        <end position="347"/>
    </location>
</feature>
<dbReference type="OMA" id="RRHQKMD"/>
<dbReference type="PRINTS" id="PR00705">
    <property type="entry name" value="PAPAIN"/>
</dbReference>
<protein>
    <submittedName>
        <fullName evidence="7 8">Cathepsin L-like</fullName>
    </submittedName>
</protein>
<dbReference type="Proteomes" id="UP000079169">
    <property type="component" value="Unplaced"/>
</dbReference>
<feature type="domain" description="Cathepsin propeptide inhibitor" evidence="5">
    <location>
        <begin position="42"/>
        <end position="99"/>
    </location>
</feature>
<dbReference type="InterPro" id="IPR013201">
    <property type="entry name" value="Prot_inhib_I29"/>
</dbReference>
<feature type="signal peptide" evidence="3">
    <location>
        <begin position="1"/>
        <end position="21"/>
    </location>
</feature>
<dbReference type="Gene3D" id="3.90.70.10">
    <property type="entry name" value="Cysteine proteinases"/>
    <property type="match status" value="1"/>
</dbReference>
<dbReference type="CDD" id="cd02248">
    <property type="entry name" value="Peptidase_C1A"/>
    <property type="match status" value="1"/>
</dbReference>
<evidence type="ECO:0000256" key="2">
    <source>
        <dbReference type="ARBA" id="ARBA00023157"/>
    </source>
</evidence>
<dbReference type="KEGG" id="dci:103516704"/>
<dbReference type="RefSeq" id="XP_026684819.1">
    <property type="nucleotide sequence ID" value="XM_026829018.1"/>
</dbReference>
<gene>
    <name evidence="7" type="primary">LOC103516702</name>
    <name evidence="9" type="synonym">LOC103516704</name>
    <name evidence="8" type="synonym">LOC103516808</name>
</gene>
<dbReference type="KEGG" id="dci:103516702"/>
<evidence type="ECO:0000313" key="6">
    <source>
        <dbReference type="Proteomes" id="UP000079169"/>
    </source>
</evidence>
<comment type="similarity">
    <text evidence="1">Belongs to the peptidase C1 family.</text>
</comment>
<dbReference type="InterPro" id="IPR013128">
    <property type="entry name" value="Peptidase_C1A"/>
</dbReference>
<dbReference type="GeneID" id="103516808"/>
<dbReference type="SMART" id="SM00848">
    <property type="entry name" value="Inhibitor_I29"/>
    <property type="match status" value="1"/>
</dbReference>
<dbReference type="STRING" id="121845.A0A1S3DDS0"/>
<dbReference type="GO" id="GO:0006508">
    <property type="term" value="P:proteolysis"/>
    <property type="evidence" value="ECO:0007669"/>
    <property type="project" value="InterPro"/>
</dbReference>
<dbReference type="SMART" id="SM00645">
    <property type="entry name" value="Pept_C1"/>
    <property type="match status" value="1"/>
</dbReference>
<keyword evidence="6" id="KW-1185">Reference proteome</keyword>
<sequence length="348" mass="38898">MSCFYFFAGVALLSLTVSVSSFMVVGDEKLHHLHHVKHTALFNYFLEQHNKTYATLVEYYSRLHIFSGNLRKIQLLQDTEHGSGVYGLNEFSDLSTAEFQAKYLGFKLKPSYADRSVPAMIPNITLPRAFDWREYDAVTGVKDQTMCGSSWAFSTTGNIEGVYAAKTKKLVSLSEQELIDCDQEDDGCEGGSISNAFDTIMSKLGGGLEEEKTYPYRGDDKACRLNKKATQVKINGYVSVSRDETDMAKYLVENGPMAVAINAYALQFYVTGVSHPIQFFCDGGNENLSHSVLIVGYGVDRTKFTHKAVPYWIIKNSWGEGWGEKGYFRLYRGDGSCGINDYVRSALV</sequence>
<feature type="chain" id="PRO_5010395229" evidence="3">
    <location>
        <begin position="22"/>
        <end position="348"/>
    </location>
</feature>
<keyword evidence="3" id="KW-0732">Signal</keyword>
<dbReference type="InterPro" id="IPR025661">
    <property type="entry name" value="Pept_asp_AS"/>
</dbReference>
<evidence type="ECO:0000259" key="4">
    <source>
        <dbReference type="SMART" id="SM00645"/>
    </source>
</evidence>
<dbReference type="RefSeq" id="XP_008479906.1">
    <property type="nucleotide sequence ID" value="XM_008481684.2"/>
</dbReference>
<dbReference type="PaxDb" id="121845-A0A1S3DDS0"/>
<dbReference type="RefSeq" id="XP_008480016.1">
    <property type="nucleotide sequence ID" value="XM_008481794.3"/>
</dbReference>
<evidence type="ECO:0000313" key="7">
    <source>
        <dbReference type="RefSeq" id="XP_008479906.1"/>
    </source>
</evidence>
<dbReference type="GeneID" id="103516702"/>
<evidence type="ECO:0000313" key="8">
    <source>
        <dbReference type="RefSeq" id="XP_008480016.1"/>
    </source>
</evidence>
<dbReference type="InterPro" id="IPR025660">
    <property type="entry name" value="Pept_his_AS"/>
</dbReference>
<keyword evidence="2" id="KW-1015">Disulfide bond</keyword>
<evidence type="ECO:0000256" key="1">
    <source>
        <dbReference type="ARBA" id="ARBA00008455"/>
    </source>
</evidence>
<dbReference type="InterPro" id="IPR000668">
    <property type="entry name" value="Peptidase_C1A_C"/>
</dbReference>
<dbReference type="FunFam" id="3.90.70.10:FF:000103">
    <property type="entry name" value="Hypothetical LOC496748"/>
    <property type="match status" value="1"/>
</dbReference>
<dbReference type="PROSITE" id="PS00639">
    <property type="entry name" value="THIOL_PROTEASE_HIS"/>
    <property type="match status" value="1"/>
</dbReference>
<proteinExistence type="inferred from homology"/>